<name>A0AAV9AAB1_ACOGR</name>
<dbReference type="Proteomes" id="UP001179952">
    <property type="component" value="Unassembled WGS sequence"/>
</dbReference>
<dbReference type="PANTHER" id="PTHR33710:SF71">
    <property type="entry name" value="ENDONUCLEASE_EXONUCLEASE_PHOSPHATASE DOMAIN-CONTAINING PROTEIN"/>
    <property type="match status" value="1"/>
</dbReference>
<evidence type="ECO:0000313" key="3">
    <source>
        <dbReference type="Proteomes" id="UP001179952"/>
    </source>
</evidence>
<protein>
    <recommendedName>
        <fullName evidence="4">Reverse transcriptase domain-containing protein</fullName>
    </recommendedName>
</protein>
<dbReference type="EMBL" id="JAUJYN010000011">
    <property type="protein sequence ID" value="KAK1260931.1"/>
    <property type="molecule type" value="Genomic_DNA"/>
</dbReference>
<organism evidence="2 3">
    <name type="scientific">Acorus gramineus</name>
    <name type="common">Dwarf sweet flag</name>
    <dbReference type="NCBI Taxonomy" id="55184"/>
    <lineage>
        <taxon>Eukaryota</taxon>
        <taxon>Viridiplantae</taxon>
        <taxon>Streptophyta</taxon>
        <taxon>Embryophyta</taxon>
        <taxon>Tracheophyta</taxon>
        <taxon>Spermatophyta</taxon>
        <taxon>Magnoliopsida</taxon>
        <taxon>Liliopsida</taxon>
        <taxon>Acoraceae</taxon>
        <taxon>Acorus</taxon>
    </lineage>
</organism>
<dbReference type="InterPro" id="IPR036691">
    <property type="entry name" value="Endo/exonu/phosph_ase_sf"/>
</dbReference>
<dbReference type="AlphaFoldDB" id="A0AAV9AAB1"/>
<dbReference type="Gene3D" id="3.60.10.10">
    <property type="entry name" value="Endonuclease/exonuclease/phosphatase"/>
    <property type="match status" value="1"/>
</dbReference>
<evidence type="ECO:0000256" key="1">
    <source>
        <dbReference type="SAM" id="Coils"/>
    </source>
</evidence>
<comment type="caution">
    <text evidence="2">The sequence shown here is derived from an EMBL/GenBank/DDBJ whole genome shotgun (WGS) entry which is preliminary data.</text>
</comment>
<dbReference type="PANTHER" id="PTHR33710">
    <property type="entry name" value="BNAC02G09200D PROTEIN"/>
    <property type="match status" value="1"/>
</dbReference>
<feature type="coiled-coil region" evidence="1">
    <location>
        <begin position="166"/>
        <end position="193"/>
    </location>
</feature>
<reference evidence="2" key="2">
    <citation type="submission" date="2023-06" db="EMBL/GenBank/DDBJ databases">
        <authorList>
            <person name="Ma L."/>
            <person name="Liu K.-W."/>
            <person name="Li Z."/>
            <person name="Hsiao Y.-Y."/>
            <person name="Qi Y."/>
            <person name="Fu T."/>
            <person name="Tang G."/>
            <person name="Zhang D."/>
            <person name="Sun W.-H."/>
            <person name="Liu D.-K."/>
            <person name="Li Y."/>
            <person name="Chen G.-Z."/>
            <person name="Liu X.-D."/>
            <person name="Liao X.-Y."/>
            <person name="Jiang Y.-T."/>
            <person name="Yu X."/>
            <person name="Hao Y."/>
            <person name="Huang J."/>
            <person name="Zhao X.-W."/>
            <person name="Ke S."/>
            <person name="Chen Y.-Y."/>
            <person name="Wu W.-L."/>
            <person name="Hsu J.-L."/>
            <person name="Lin Y.-F."/>
            <person name="Huang M.-D."/>
            <person name="Li C.-Y."/>
            <person name="Huang L."/>
            <person name="Wang Z.-W."/>
            <person name="Zhao X."/>
            <person name="Zhong W.-Y."/>
            <person name="Peng D.-H."/>
            <person name="Ahmad S."/>
            <person name="Lan S."/>
            <person name="Zhang J.-S."/>
            <person name="Tsai W.-C."/>
            <person name="Van De Peer Y."/>
            <person name="Liu Z.-J."/>
        </authorList>
    </citation>
    <scope>NUCLEOTIDE SEQUENCE</scope>
    <source>
        <strain evidence="2">SCP</strain>
        <tissue evidence="2">Leaves</tissue>
    </source>
</reference>
<evidence type="ECO:0000313" key="2">
    <source>
        <dbReference type="EMBL" id="KAK1260931.1"/>
    </source>
</evidence>
<keyword evidence="3" id="KW-1185">Reference proteome</keyword>
<keyword evidence="1" id="KW-0175">Coiled coil</keyword>
<sequence length="451" mass="50618">MGDFNVTRFVEERNRPGPMSHGMTSFSNWIEGEGLLDVPISNHAFTWSNLRESPALARLDRILLSAEWESHFSRCLAEGLPQVTSDHIPILLFGVGEGRAKARFCFEAWWPMVEGFHEVVAESWAASASGLRGAHHLSFKLKHLRRRLQEWAREACASRGERRSIAEGMIASMDRAEESRQLAQEERVDRQEAKGVVASQLKMEEAEWRQKSKALWLKSGDNNTRWFLAWVDGGLPGLIAIQREALCDPFLVEEVKRAVLSAEGDKAPGPDGFTYSHESAGLAYDIRQRGIDRGLPIGLPPRHCLQDSFVVVKEMVSALHKDGRSGIALKLDFAKAYYSVHSEFLYHVLALHDFGAQWIRMLSRCFDSAHGLVLFNGVPHGFFLLSRGLRQECAALQCKEKCALLPINVPEAEAAMLARIVGCPVHNFLAHVSLVCGRLKKADWEPLVERF</sequence>
<accession>A0AAV9AAB1</accession>
<gene>
    <name evidence="2" type="ORF">QJS04_geneDACA013389</name>
</gene>
<dbReference type="SUPFAM" id="SSF56219">
    <property type="entry name" value="DNase I-like"/>
    <property type="match status" value="1"/>
</dbReference>
<reference evidence="2" key="1">
    <citation type="journal article" date="2023" name="Nat. Commun.">
        <title>Diploid and tetraploid genomes of Acorus and the evolution of monocots.</title>
        <authorList>
            <person name="Ma L."/>
            <person name="Liu K.W."/>
            <person name="Li Z."/>
            <person name="Hsiao Y.Y."/>
            <person name="Qi Y."/>
            <person name="Fu T."/>
            <person name="Tang G.D."/>
            <person name="Zhang D."/>
            <person name="Sun W.H."/>
            <person name="Liu D.K."/>
            <person name="Li Y."/>
            <person name="Chen G.Z."/>
            <person name="Liu X.D."/>
            <person name="Liao X.Y."/>
            <person name="Jiang Y.T."/>
            <person name="Yu X."/>
            <person name="Hao Y."/>
            <person name="Huang J."/>
            <person name="Zhao X.W."/>
            <person name="Ke S."/>
            <person name="Chen Y.Y."/>
            <person name="Wu W.L."/>
            <person name="Hsu J.L."/>
            <person name="Lin Y.F."/>
            <person name="Huang M.D."/>
            <person name="Li C.Y."/>
            <person name="Huang L."/>
            <person name="Wang Z.W."/>
            <person name="Zhao X."/>
            <person name="Zhong W.Y."/>
            <person name="Peng D.H."/>
            <person name="Ahmad S."/>
            <person name="Lan S."/>
            <person name="Zhang J.S."/>
            <person name="Tsai W.C."/>
            <person name="Van de Peer Y."/>
            <person name="Liu Z.J."/>
        </authorList>
    </citation>
    <scope>NUCLEOTIDE SEQUENCE</scope>
    <source>
        <strain evidence="2">SCP</strain>
    </source>
</reference>
<proteinExistence type="predicted"/>
<evidence type="ECO:0008006" key="4">
    <source>
        <dbReference type="Google" id="ProtNLM"/>
    </source>
</evidence>